<keyword evidence="3" id="KW-1185">Reference proteome</keyword>
<accession>B8JDE8</accession>
<evidence type="ECO:0000313" key="3">
    <source>
        <dbReference type="Proteomes" id="UP000007089"/>
    </source>
</evidence>
<proteinExistence type="predicted"/>
<name>B8JDE8_ANAD2</name>
<evidence type="ECO:0008006" key="4">
    <source>
        <dbReference type="Google" id="ProtNLM"/>
    </source>
</evidence>
<dbReference type="KEGG" id="acp:A2cp1_2660"/>
<organism evidence="2 3">
    <name type="scientific">Anaeromyxobacter dehalogenans (strain ATCC BAA-258 / DSM 21875 / 2CP-1)</name>
    <dbReference type="NCBI Taxonomy" id="455488"/>
    <lineage>
        <taxon>Bacteria</taxon>
        <taxon>Pseudomonadati</taxon>
        <taxon>Myxococcota</taxon>
        <taxon>Myxococcia</taxon>
        <taxon>Myxococcales</taxon>
        <taxon>Cystobacterineae</taxon>
        <taxon>Anaeromyxobacteraceae</taxon>
        <taxon>Anaeromyxobacter</taxon>
    </lineage>
</organism>
<feature type="compositionally biased region" description="Pro residues" evidence="1">
    <location>
        <begin position="104"/>
        <end position="115"/>
    </location>
</feature>
<evidence type="ECO:0000313" key="2">
    <source>
        <dbReference type="EMBL" id="ACL65997.1"/>
    </source>
</evidence>
<feature type="region of interest" description="Disordered" evidence="1">
    <location>
        <begin position="95"/>
        <end position="115"/>
    </location>
</feature>
<gene>
    <name evidence="2" type="ordered locus">A2cp1_2660</name>
</gene>
<dbReference type="HOGENOM" id="CLU_2103881_0_0_7"/>
<sequence length="115" mass="12930">MPDIQGMFKDVWSSARAGVTAAEAEAEKVLGRIGVSTEGVRRQARELGERLDRERRGLERGLDDAVRRAANRFRIPTRDDLETLQRRLDAVSERVEALSRRAPVAPPPPRQEQGE</sequence>
<dbReference type="AlphaFoldDB" id="B8JDE8"/>
<dbReference type="Pfam" id="PF05597">
    <property type="entry name" value="Phasin"/>
    <property type="match status" value="1"/>
</dbReference>
<reference evidence="2" key="1">
    <citation type="submission" date="2009-01" db="EMBL/GenBank/DDBJ databases">
        <title>Complete sequence of Anaeromyxobacter dehalogenans 2CP-1.</title>
        <authorList>
            <consortium name="US DOE Joint Genome Institute"/>
            <person name="Lucas S."/>
            <person name="Copeland A."/>
            <person name="Lapidus A."/>
            <person name="Glavina del Rio T."/>
            <person name="Dalin E."/>
            <person name="Tice H."/>
            <person name="Bruce D."/>
            <person name="Goodwin L."/>
            <person name="Pitluck S."/>
            <person name="Saunders E."/>
            <person name="Brettin T."/>
            <person name="Detter J.C."/>
            <person name="Han C."/>
            <person name="Larimer F."/>
            <person name="Land M."/>
            <person name="Hauser L."/>
            <person name="Kyrpides N."/>
            <person name="Ovchinnikova G."/>
            <person name="Beliaev A.S."/>
            <person name="Richardson P."/>
        </authorList>
    </citation>
    <scope>NUCLEOTIDE SEQUENCE</scope>
    <source>
        <strain evidence="2">2CP-1</strain>
    </source>
</reference>
<dbReference type="InterPro" id="IPR008769">
    <property type="entry name" value="PhaF_PhaI"/>
</dbReference>
<dbReference type="RefSeq" id="WP_012633776.1">
    <property type="nucleotide sequence ID" value="NC_011891.1"/>
</dbReference>
<dbReference type="EMBL" id="CP001359">
    <property type="protein sequence ID" value="ACL65997.1"/>
    <property type="molecule type" value="Genomic_DNA"/>
</dbReference>
<dbReference type="Proteomes" id="UP000007089">
    <property type="component" value="Chromosome"/>
</dbReference>
<evidence type="ECO:0000256" key="1">
    <source>
        <dbReference type="SAM" id="MobiDB-lite"/>
    </source>
</evidence>
<protein>
    <recommendedName>
        <fullName evidence="4">Poly(Hydroxyalkanoate) granule-associated protein</fullName>
    </recommendedName>
</protein>